<evidence type="ECO:0000256" key="1">
    <source>
        <dbReference type="SAM" id="MobiDB-lite"/>
    </source>
</evidence>
<evidence type="ECO:0000313" key="2">
    <source>
        <dbReference type="EMBL" id="KAK2609928.1"/>
    </source>
</evidence>
<dbReference type="AlphaFoldDB" id="A0AAD9SIR6"/>
<gene>
    <name evidence="2" type="ORF">N8I77_003397</name>
</gene>
<evidence type="ECO:0000313" key="3">
    <source>
        <dbReference type="Proteomes" id="UP001265746"/>
    </source>
</evidence>
<accession>A0AAD9SIR6</accession>
<name>A0AAD9SIR6_PHOAM</name>
<proteinExistence type="predicted"/>
<organism evidence="2 3">
    <name type="scientific">Phomopsis amygdali</name>
    <name type="common">Fusicoccum amygdali</name>
    <dbReference type="NCBI Taxonomy" id="1214568"/>
    <lineage>
        <taxon>Eukaryota</taxon>
        <taxon>Fungi</taxon>
        <taxon>Dikarya</taxon>
        <taxon>Ascomycota</taxon>
        <taxon>Pezizomycotina</taxon>
        <taxon>Sordariomycetes</taxon>
        <taxon>Sordariomycetidae</taxon>
        <taxon>Diaporthales</taxon>
        <taxon>Diaporthaceae</taxon>
        <taxon>Diaporthe</taxon>
    </lineage>
</organism>
<dbReference type="EMBL" id="JAUJFL010000002">
    <property type="protein sequence ID" value="KAK2609928.1"/>
    <property type="molecule type" value="Genomic_DNA"/>
</dbReference>
<dbReference type="Proteomes" id="UP001265746">
    <property type="component" value="Unassembled WGS sequence"/>
</dbReference>
<reference evidence="2" key="1">
    <citation type="submission" date="2023-06" db="EMBL/GenBank/DDBJ databases">
        <authorList>
            <person name="Noh H."/>
        </authorList>
    </citation>
    <scope>NUCLEOTIDE SEQUENCE</scope>
    <source>
        <strain evidence="2">DUCC20226</strain>
    </source>
</reference>
<keyword evidence="3" id="KW-1185">Reference proteome</keyword>
<sequence length="144" mass="15534">MCAHFFRTSVDGNRKLACPKGPHESQARAPFAPDESPLQSRSFTTHGEYGNHSATADSGWTKLREVDFIMGAQHSTVAAQEGKALAWSAEVIWSDDSGAWPSTSSGRPARDLNDEWCTGSLETASDAGMGGGVVLSWSWTSSWR</sequence>
<comment type="caution">
    <text evidence="2">The sequence shown here is derived from an EMBL/GenBank/DDBJ whole genome shotgun (WGS) entry which is preliminary data.</text>
</comment>
<feature type="region of interest" description="Disordered" evidence="1">
    <location>
        <begin position="15"/>
        <end position="56"/>
    </location>
</feature>
<protein>
    <submittedName>
        <fullName evidence="2">Uncharacterized protein</fullName>
    </submittedName>
</protein>